<dbReference type="InterPro" id="IPR050556">
    <property type="entry name" value="Type_II_TA_system_RNase"/>
</dbReference>
<evidence type="ECO:0000256" key="4">
    <source>
        <dbReference type="ARBA" id="ARBA00022723"/>
    </source>
</evidence>
<dbReference type="InterPro" id="IPR029060">
    <property type="entry name" value="PIN-like_dom_sf"/>
</dbReference>
<keyword evidence="5" id="KW-0378">Hydrolase</keyword>
<evidence type="ECO:0000256" key="6">
    <source>
        <dbReference type="ARBA" id="ARBA00022842"/>
    </source>
</evidence>
<gene>
    <name evidence="9" type="ORF">A3D65_04925</name>
</gene>
<keyword evidence="6" id="KW-0460">Magnesium</keyword>
<dbReference type="GO" id="GO:0046872">
    <property type="term" value="F:metal ion binding"/>
    <property type="evidence" value="ECO:0007669"/>
    <property type="project" value="UniProtKB-KW"/>
</dbReference>
<keyword evidence="3" id="KW-0540">Nuclease</keyword>
<evidence type="ECO:0000256" key="3">
    <source>
        <dbReference type="ARBA" id="ARBA00022722"/>
    </source>
</evidence>
<keyword evidence="4" id="KW-0479">Metal-binding</keyword>
<evidence type="ECO:0000259" key="8">
    <source>
        <dbReference type="Pfam" id="PF01850"/>
    </source>
</evidence>
<dbReference type="SUPFAM" id="SSF88723">
    <property type="entry name" value="PIN domain-like"/>
    <property type="match status" value="1"/>
</dbReference>
<evidence type="ECO:0000256" key="1">
    <source>
        <dbReference type="ARBA" id="ARBA00001946"/>
    </source>
</evidence>
<feature type="domain" description="PIN" evidence="8">
    <location>
        <begin position="2"/>
        <end position="114"/>
    </location>
</feature>
<reference evidence="9 10" key="1">
    <citation type="journal article" date="2016" name="Nat. Commun.">
        <title>Thousands of microbial genomes shed light on interconnected biogeochemical processes in an aquifer system.</title>
        <authorList>
            <person name="Anantharaman K."/>
            <person name="Brown C.T."/>
            <person name="Hug L.A."/>
            <person name="Sharon I."/>
            <person name="Castelle C.J."/>
            <person name="Probst A.J."/>
            <person name="Thomas B.C."/>
            <person name="Singh A."/>
            <person name="Wilkins M.J."/>
            <person name="Karaoz U."/>
            <person name="Brodie E.L."/>
            <person name="Williams K.H."/>
            <person name="Hubbard S.S."/>
            <person name="Banfield J.F."/>
        </authorList>
    </citation>
    <scope>NUCLEOTIDE SEQUENCE [LARGE SCALE GENOMIC DNA]</scope>
</reference>
<evidence type="ECO:0000256" key="7">
    <source>
        <dbReference type="ARBA" id="ARBA00038093"/>
    </source>
</evidence>
<dbReference type="Pfam" id="PF01850">
    <property type="entry name" value="PIN"/>
    <property type="match status" value="1"/>
</dbReference>
<keyword evidence="2" id="KW-1277">Toxin-antitoxin system</keyword>
<dbReference type="EMBL" id="MHLL01000032">
    <property type="protein sequence ID" value="OGZ08569.1"/>
    <property type="molecule type" value="Genomic_DNA"/>
</dbReference>
<dbReference type="InterPro" id="IPR002716">
    <property type="entry name" value="PIN_dom"/>
</dbReference>
<sequence length="122" mass="13508">MTLDSNIVIAYLAGDKAVVETLLRWKEGGKILFLPAIVESEVLSFPNMTTEERRCTEEFLDSLNFVAFDKTMARVSADIRRNVNIKFPDAAIAATALAVHSPLVTRNVRDFKKIIGLAIVAI</sequence>
<comment type="cofactor">
    <cofactor evidence="1">
        <name>Mg(2+)</name>
        <dbReference type="ChEBI" id="CHEBI:18420"/>
    </cofactor>
</comment>
<proteinExistence type="inferred from homology"/>
<comment type="caution">
    <text evidence="9">The sequence shown here is derived from an EMBL/GenBank/DDBJ whole genome shotgun (WGS) entry which is preliminary data.</text>
</comment>
<evidence type="ECO:0000256" key="5">
    <source>
        <dbReference type="ARBA" id="ARBA00022801"/>
    </source>
</evidence>
<dbReference type="AlphaFoldDB" id="A0A1G2D4Q3"/>
<evidence type="ECO:0000313" key="10">
    <source>
        <dbReference type="Proteomes" id="UP000177996"/>
    </source>
</evidence>
<evidence type="ECO:0000256" key="2">
    <source>
        <dbReference type="ARBA" id="ARBA00022649"/>
    </source>
</evidence>
<dbReference type="GO" id="GO:0004518">
    <property type="term" value="F:nuclease activity"/>
    <property type="evidence" value="ECO:0007669"/>
    <property type="project" value="UniProtKB-KW"/>
</dbReference>
<organism evidence="9 10">
    <name type="scientific">Candidatus Lloydbacteria bacterium RIFCSPHIGHO2_02_FULL_50_13</name>
    <dbReference type="NCBI Taxonomy" id="1798661"/>
    <lineage>
        <taxon>Bacteria</taxon>
        <taxon>Candidatus Lloydiibacteriota</taxon>
    </lineage>
</organism>
<accession>A0A1G2D4Q3</accession>
<dbReference type="PANTHER" id="PTHR33653:SF1">
    <property type="entry name" value="RIBONUCLEASE VAPC2"/>
    <property type="match status" value="1"/>
</dbReference>
<protein>
    <recommendedName>
        <fullName evidence="8">PIN domain-containing protein</fullName>
    </recommendedName>
</protein>
<dbReference type="PANTHER" id="PTHR33653">
    <property type="entry name" value="RIBONUCLEASE VAPC2"/>
    <property type="match status" value="1"/>
</dbReference>
<name>A0A1G2D4Q3_9BACT</name>
<dbReference type="Gene3D" id="3.40.50.1010">
    <property type="entry name" value="5'-nuclease"/>
    <property type="match status" value="1"/>
</dbReference>
<dbReference type="Proteomes" id="UP000177996">
    <property type="component" value="Unassembled WGS sequence"/>
</dbReference>
<evidence type="ECO:0000313" key="9">
    <source>
        <dbReference type="EMBL" id="OGZ08569.1"/>
    </source>
</evidence>
<comment type="similarity">
    <text evidence="7">Belongs to the PINc/VapC protein family.</text>
</comment>
<dbReference type="GO" id="GO:0016787">
    <property type="term" value="F:hydrolase activity"/>
    <property type="evidence" value="ECO:0007669"/>
    <property type="project" value="UniProtKB-KW"/>
</dbReference>